<keyword evidence="3" id="KW-1185">Reference proteome</keyword>
<dbReference type="GO" id="GO:0046872">
    <property type="term" value="F:metal ion binding"/>
    <property type="evidence" value="ECO:0007669"/>
    <property type="project" value="InterPro"/>
</dbReference>
<dbReference type="OrthoDB" id="3798591at2"/>
<dbReference type="AlphaFoldDB" id="A0A100YAL8"/>
<dbReference type="SUPFAM" id="SSF63411">
    <property type="entry name" value="LuxS/MPP-like metallohydrolase"/>
    <property type="match status" value="2"/>
</dbReference>
<dbReference type="EMBL" id="LNSV01000001">
    <property type="protein sequence ID" value="KUH40711.1"/>
    <property type="molecule type" value="Genomic_DNA"/>
</dbReference>
<dbReference type="Proteomes" id="UP000054011">
    <property type="component" value="Unassembled WGS sequence"/>
</dbReference>
<proteinExistence type="predicted"/>
<feature type="region of interest" description="Disordered" evidence="1">
    <location>
        <begin position="167"/>
        <end position="193"/>
    </location>
</feature>
<protein>
    <recommendedName>
        <fullName evidence="4">Peptidase M16 N-terminal domain-containing protein</fullName>
    </recommendedName>
</protein>
<evidence type="ECO:0000313" key="2">
    <source>
        <dbReference type="EMBL" id="KUH40711.1"/>
    </source>
</evidence>
<organism evidence="2 3">
    <name type="scientific">Streptomyces kanasensis</name>
    <dbReference type="NCBI Taxonomy" id="936756"/>
    <lineage>
        <taxon>Bacteria</taxon>
        <taxon>Bacillati</taxon>
        <taxon>Actinomycetota</taxon>
        <taxon>Actinomycetes</taxon>
        <taxon>Kitasatosporales</taxon>
        <taxon>Streptomycetaceae</taxon>
        <taxon>Streptomyces</taxon>
    </lineage>
</organism>
<sequence>MQRTTVDGVTVLWAPGPAPLSAALTFGCGARDESFRTIGVTHLIEHLAMSTLPRLHHEHNASVDLEVTRFTASGRPEQITAFLAAICAALSDLPLDRIRHEAGILTAEASSVTSPAAAFLLNQRFGARGPGLAPYVGPGYDRLSADAVRAHAAAYFTRGNAVLQLTGPPPEGLRLPLPEGRPPQRTTPAARTGASWDEAPIEGAAIALATPVGSPAAALGLALLEHRLTELARHRRGLSYVVQAESSLRDEHTLDTLLSLDCRPGQEAETAELLWQEALRLGRELPTEAELKDEIEGFRESYEDPRAVEAELDRAAAAQLFGLPPRDAAARLAALRAVVPEDVRACLARATAGAQLAVAPDVEPRLAAPDGRPLPRGACWEHGVLPAGEVFRPPLSARARYGAARRSRLVLTGDGVAEIDGDGRLHHIRFDEIVGLERDGEDRTLFGASGCLMELSPRKYSGCGKVIRAVDAAVPAGLAYEASALAPQDPEKT</sequence>
<evidence type="ECO:0000313" key="3">
    <source>
        <dbReference type="Proteomes" id="UP000054011"/>
    </source>
</evidence>
<dbReference type="PROSITE" id="PS51257">
    <property type="entry name" value="PROKAR_LIPOPROTEIN"/>
    <property type="match status" value="1"/>
</dbReference>
<accession>A0A100YAL8</accession>
<name>A0A100YAL8_9ACTN</name>
<evidence type="ECO:0000256" key="1">
    <source>
        <dbReference type="SAM" id="MobiDB-lite"/>
    </source>
</evidence>
<reference evidence="2 3" key="1">
    <citation type="submission" date="2015-11" db="EMBL/GenBank/DDBJ databases">
        <title>Genome-wide analysis reveals the secondary metabolome in Streptomyces kanasensis ZX01.</title>
        <authorList>
            <person name="Zhang G."/>
            <person name="Han L."/>
            <person name="Feng J."/>
            <person name="Zhang X."/>
        </authorList>
    </citation>
    <scope>NUCLEOTIDE SEQUENCE [LARGE SCALE GENOMIC DNA]</scope>
    <source>
        <strain evidence="2 3">ZX01</strain>
    </source>
</reference>
<dbReference type="RefSeq" id="WP_058940060.1">
    <property type="nucleotide sequence ID" value="NZ_LNSV01000001.1"/>
</dbReference>
<evidence type="ECO:0008006" key="4">
    <source>
        <dbReference type="Google" id="ProtNLM"/>
    </source>
</evidence>
<gene>
    <name evidence="2" type="ORF">ATE80_00555</name>
</gene>
<dbReference type="InterPro" id="IPR011249">
    <property type="entry name" value="Metalloenz_LuxS/M16"/>
</dbReference>
<comment type="caution">
    <text evidence="2">The sequence shown here is derived from an EMBL/GenBank/DDBJ whole genome shotgun (WGS) entry which is preliminary data.</text>
</comment>
<dbReference type="STRING" id="936756.ATE80_00555"/>
<dbReference type="Gene3D" id="3.30.830.10">
    <property type="entry name" value="Metalloenzyme, LuxS/M16 peptidase-like"/>
    <property type="match status" value="2"/>
</dbReference>